<dbReference type="Proteomes" id="UP000050297">
    <property type="component" value="Unassembled WGS sequence"/>
</dbReference>
<proteinExistence type="predicted"/>
<dbReference type="PATRIC" id="fig|199198.5.peg.2481"/>
<dbReference type="EMBL" id="LJPM01000568">
    <property type="protein sequence ID" value="KPW10071.1"/>
    <property type="molecule type" value="Genomic_DNA"/>
</dbReference>
<reference evidence="1 2" key="1">
    <citation type="submission" date="2015-09" db="EMBL/GenBank/DDBJ databases">
        <title>Genome announcement of multiple Pseudomonas syringae strains.</title>
        <authorList>
            <person name="Thakur S."/>
            <person name="Wang P.W."/>
            <person name="Gong Y."/>
            <person name="Weir B.S."/>
            <person name="Guttman D.S."/>
        </authorList>
    </citation>
    <scope>NUCLEOTIDE SEQUENCE [LARGE SCALE GENOMIC DNA]</scope>
    <source>
        <strain evidence="1 2">ICMP2802</strain>
    </source>
</reference>
<protein>
    <submittedName>
        <fullName evidence="1">Uncharacterized protein</fullName>
    </submittedName>
</protein>
<dbReference type="AlphaFoldDB" id="A0A0L8IYW4"/>
<name>A0A0L8IYW4_PSESX</name>
<accession>A0A0L8IYW4</accession>
<comment type="caution">
    <text evidence="1">The sequence shown here is derived from an EMBL/GenBank/DDBJ whole genome shotgun (WGS) entry which is preliminary data.</text>
</comment>
<gene>
    <name evidence="1" type="ORF">ALO91_102552</name>
</gene>
<evidence type="ECO:0000313" key="2">
    <source>
        <dbReference type="Proteomes" id="UP000050297"/>
    </source>
</evidence>
<sequence length="46" mass="5073">MLCLGHGAGFRSFAGMAFERAGKTLSKLSKCSSYRCIGRCRCNRLK</sequence>
<organism evidence="1 2">
    <name type="scientific">Pseudomonas syringae pv. aceris</name>
    <dbReference type="NCBI Taxonomy" id="199198"/>
    <lineage>
        <taxon>Bacteria</taxon>
        <taxon>Pseudomonadati</taxon>
        <taxon>Pseudomonadota</taxon>
        <taxon>Gammaproteobacteria</taxon>
        <taxon>Pseudomonadales</taxon>
        <taxon>Pseudomonadaceae</taxon>
        <taxon>Pseudomonas</taxon>
        <taxon>Pseudomonas syringae</taxon>
    </lineage>
</organism>
<evidence type="ECO:0000313" key="1">
    <source>
        <dbReference type="EMBL" id="KPW10071.1"/>
    </source>
</evidence>